<evidence type="ECO:0000256" key="3">
    <source>
        <dbReference type="ARBA" id="ARBA00023163"/>
    </source>
</evidence>
<evidence type="ECO:0000256" key="5">
    <source>
        <dbReference type="SAM" id="MobiDB-lite"/>
    </source>
</evidence>
<dbReference type="Gene3D" id="1.10.357.10">
    <property type="entry name" value="Tetracycline Repressor, domain 2"/>
    <property type="match status" value="1"/>
</dbReference>
<feature type="DNA-binding region" description="H-T-H motif" evidence="4">
    <location>
        <begin position="42"/>
        <end position="61"/>
    </location>
</feature>
<evidence type="ECO:0000313" key="8">
    <source>
        <dbReference type="Proteomes" id="UP001595904"/>
    </source>
</evidence>
<dbReference type="Pfam" id="PF00440">
    <property type="entry name" value="TetR_N"/>
    <property type="match status" value="1"/>
</dbReference>
<feature type="region of interest" description="Disordered" evidence="5">
    <location>
        <begin position="1"/>
        <end position="20"/>
    </location>
</feature>
<reference evidence="8" key="1">
    <citation type="journal article" date="2019" name="Int. J. Syst. Evol. Microbiol.">
        <title>The Global Catalogue of Microorganisms (GCM) 10K type strain sequencing project: providing services to taxonomists for standard genome sequencing and annotation.</title>
        <authorList>
            <consortium name="The Broad Institute Genomics Platform"/>
            <consortium name="The Broad Institute Genome Sequencing Center for Infectious Disease"/>
            <person name="Wu L."/>
            <person name="Ma J."/>
        </authorList>
    </citation>
    <scope>NUCLEOTIDE SEQUENCE [LARGE SCALE GENOMIC DNA]</scope>
    <source>
        <strain evidence="8">CGMCC 1.10759</strain>
    </source>
</reference>
<comment type="caution">
    <text evidence="7">The sequence shown here is derived from an EMBL/GenBank/DDBJ whole genome shotgun (WGS) entry which is preliminary data.</text>
</comment>
<gene>
    <name evidence="7" type="ORF">ACFPN2_32625</name>
</gene>
<feature type="domain" description="HTH tetR-type" evidence="6">
    <location>
        <begin position="19"/>
        <end position="79"/>
    </location>
</feature>
<dbReference type="PANTHER" id="PTHR30055:SF234">
    <property type="entry name" value="HTH-TYPE TRANSCRIPTIONAL REGULATOR BETI"/>
    <property type="match status" value="1"/>
</dbReference>
<dbReference type="InterPro" id="IPR009057">
    <property type="entry name" value="Homeodomain-like_sf"/>
</dbReference>
<keyword evidence="8" id="KW-1185">Reference proteome</keyword>
<keyword evidence="3" id="KW-0804">Transcription</keyword>
<dbReference type="PROSITE" id="PS50977">
    <property type="entry name" value="HTH_TETR_2"/>
    <property type="match status" value="1"/>
</dbReference>
<evidence type="ECO:0000256" key="1">
    <source>
        <dbReference type="ARBA" id="ARBA00023015"/>
    </source>
</evidence>
<dbReference type="PRINTS" id="PR00455">
    <property type="entry name" value="HTHTETR"/>
</dbReference>
<dbReference type="Proteomes" id="UP001595904">
    <property type="component" value="Unassembled WGS sequence"/>
</dbReference>
<accession>A0ABV8T321</accession>
<keyword evidence="1" id="KW-0805">Transcription regulation</keyword>
<keyword evidence="2 4" id="KW-0238">DNA-binding</keyword>
<dbReference type="SUPFAM" id="SSF46689">
    <property type="entry name" value="Homeodomain-like"/>
    <property type="match status" value="1"/>
</dbReference>
<dbReference type="EMBL" id="JBHSDU010000015">
    <property type="protein sequence ID" value="MFC4313865.1"/>
    <property type="molecule type" value="Genomic_DNA"/>
</dbReference>
<protein>
    <submittedName>
        <fullName evidence="7">TetR/AcrR family transcriptional regulator</fullName>
    </submittedName>
</protein>
<evidence type="ECO:0000256" key="4">
    <source>
        <dbReference type="PROSITE-ProRule" id="PRU00335"/>
    </source>
</evidence>
<organism evidence="7 8">
    <name type="scientific">Steroidobacter flavus</name>
    <dbReference type="NCBI Taxonomy" id="1842136"/>
    <lineage>
        <taxon>Bacteria</taxon>
        <taxon>Pseudomonadati</taxon>
        <taxon>Pseudomonadota</taxon>
        <taxon>Gammaproteobacteria</taxon>
        <taxon>Steroidobacterales</taxon>
        <taxon>Steroidobacteraceae</taxon>
        <taxon>Steroidobacter</taxon>
    </lineage>
</organism>
<evidence type="ECO:0000313" key="7">
    <source>
        <dbReference type="EMBL" id="MFC4313865.1"/>
    </source>
</evidence>
<evidence type="ECO:0000259" key="6">
    <source>
        <dbReference type="PROSITE" id="PS50977"/>
    </source>
</evidence>
<name>A0ABV8T321_9GAMM</name>
<dbReference type="InterPro" id="IPR050109">
    <property type="entry name" value="HTH-type_TetR-like_transc_reg"/>
</dbReference>
<proteinExistence type="predicted"/>
<dbReference type="PANTHER" id="PTHR30055">
    <property type="entry name" value="HTH-TYPE TRANSCRIPTIONAL REGULATOR RUTR"/>
    <property type="match status" value="1"/>
</dbReference>
<sequence>MKSDSPLSRRKKPSQERSRSTVQAIFSATDELVREHGFGNVGTRQIAERAGVSIGSLYQYFPTYEAILLAWYEDVAATAAQKMRVITIDILDKPQIEAIRTAITALLTILERHSLVLLRMPTEAPEIERVVGATSFLTLNRAAMRLFFAQHHEFDPLETERHIFFLETLLMSVFRRWVLEKPRNVPRALLIEQVVGVVDDYLKRNVVAPKRKR</sequence>
<dbReference type="InterPro" id="IPR001647">
    <property type="entry name" value="HTH_TetR"/>
</dbReference>
<evidence type="ECO:0000256" key="2">
    <source>
        <dbReference type="ARBA" id="ARBA00023125"/>
    </source>
</evidence>